<proteinExistence type="inferred from homology"/>
<dbReference type="CDD" id="cd08157">
    <property type="entry name" value="catalase_fungal"/>
    <property type="match status" value="1"/>
</dbReference>
<organism evidence="10 11">
    <name type="scientific">Sporothrix bragantina</name>
    <dbReference type="NCBI Taxonomy" id="671064"/>
    <lineage>
        <taxon>Eukaryota</taxon>
        <taxon>Fungi</taxon>
        <taxon>Dikarya</taxon>
        <taxon>Ascomycota</taxon>
        <taxon>Pezizomycotina</taxon>
        <taxon>Sordariomycetes</taxon>
        <taxon>Sordariomycetidae</taxon>
        <taxon>Ophiostomatales</taxon>
        <taxon>Ophiostomataceae</taxon>
        <taxon>Sporothrix</taxon>
    </lineage>
</organism>
<dbReference type="PANTHER" id="PTHR11465:SF26">
    <property type="entry name" value="CATALASE 2"/>
    <property type="match status" value="1"/>
</dbReference>
<protein>
    <submittedName>
        <fullName evidence="10">Catalase A</fullName>
        <ecNumber evidence="10">1.11.1.6</ecNumber>
    </submittedName>
</protein>
<keyword evidence="3" id="KW-0349">Heme</keyword>
<keyword evidence="11" id="KW-1185">Reference proteome</keyword>
<dbReference type="InterPro" id="IPR010582">
    <property type="entry name" value="Catalase_immune_responsive"/>
</dbReference>
<dbReference type="InterPro" id="IPR024711">
    <property type="entry name" value="Catalase_clade1/3"/>
</dbReference>
<comment type="similarity">
    <text evidence="1">Belongs to the catalase family.</text>
</comment>
<dbReference type="PROSITE" id="PS00438">
    <property type="entry name" value="CATALASE_2"/>
    <property type="match status" value="1"/>
</dbReference>
<keyword evidence="5 10" id="KW-0560">Oxidoreductase</keyword>
<evidence type="ECO:0000313" key="10">
    <source>
        <dbReference type="EMBL" id="CAK7213563.1"/>
    </source>
</evidence>
<evidence type="ECO:0000256" key="4">
    <source>
        <dbReference type="ARBA" id="ARBA00022723"/>
    </source>
</evidence>
<dbReference type="PROSITE" id="PS51402">
    <property type="entry name" value="CATALASE_3"/>
    <property type="match status" value="1"/>
</dbReference>
<dbReference type="EMBL" id="CAWUHC010000010">
    <property type="protein sequence ID" value="CAK7213563.1"/>
    <property type="molecule type" value="Genomic_DNA"/>
</dbReference>
<dbReference type="EC" id="1.11.1.6" evidence="10"/>
<accession>A0ABP0B228</accession>
<feature type="domain" description="Catalase core" evidence="9">
    <location>
        <begin position="6"/>
        <end position="393"/>
    </location>
</feature>
<evidence type="ECO:0000256" key="6">
    <source>
        <dbReference type="ARBA" id="ARBA00023004"/>
    </source>
</evidence>
<reference evidence="10 11" key="1">
    <citation type="submission" date="2024-01" db="EMBL/GenBank/DDBJ databases">
        <authorList>
            <person name="Allen C."/>
            <person name="Tagirdzhanova G."/>
        </authorList>
    </citation>
    <scope>NUCLEOTIDE SEQUENCE [LARGE SCALE GENOMIC DNA]</scope>
</reference>
<dbReference type="GO" id="GO:0004096">
    <property type="term" value="F:catalase activity"/>
    <property type="evidence" value="ECO:0007669"/>
    <property type="project" value="UniProtKB-EC"/>
</dbReference>
<evidence type="ECO:0000259" key="9">
    <source>
        <dbReference type="SMART" id="SM01060"/>
    </source>
</evidence>
<keyword evidence="6" id="KW-0408">Iron</keyword>
<dbReference type="SUPFAM" id="SSF56634">
    <property type="entry name" value="Heme-dependent catalase-like"/>
    <property type="match status" value="1"/>
</dbReference>
<evidence type="ECO:0000256" key="2">
    <source>
        <dbReference type="ARBA" id="ARBA00022559"/>
    </source>
</evidence>
<dbReference type="SMART" id="SM01060">
    <property type="entry name" value="Catalase"/>
    <property type="match status" value="1"/>
</dbReference>
<evidence type="ECO:0000313" key="11">
    <source>
        <dbReference type="Proteomes" id="UP001642406"/>
    </source>
</evidence>
<name>A0ABP0B228_9PEZI</name>
<feature type="region of interest" description="Disordered" evidence="8">
    <location>
        <begin position="1"/>
        <end position="26"/>
    </location>
</feature>
<keyword evidence="7" id="KW-0376">Hydrogen peroxide</keyword>
<dbReference type="InterPro" id="IPR018028">
    <property type="entry name" value="Catalase"/>
</dbReference>
<keyword evidence="4" id="KW-0479">Metal-binding</keyword>
<dbReference type="PIRSF" id="PIRSF038928">
    <property type="entry name" value="Catalase_clade1-3"/>
    <property type="match status" value="1"/>
</dbReference>
<evidence type="ECO:0000256" key="5">
    <source>
        <dbReference type="ARBA" id="ARBA00023002"/>
    </source>
</evidence>
<feature type="compositionally biased region" description="Polar residues" evidence="8">
    <location>
        <begin position="12"/>
        <end position="22"/>
    </location>
</feature>
<dbReference type="PRINTS" id="PR00067">
    <property type="entry name" value="CATALASE"/>
</dbReference>
<dbReference type="InterPro" id="IPR024708">
    <property type="entry name" value="Catalase_AS"/>
</dbReference>
<dbReference type="Pfam" id="PF00199">
    <property type="entry name" value="Catalase"/>
    <property type="match status" value="1"/>
</dbReference>
<dbReference type="Proteomes" id="UP001642406">
    <property type="component" value="Unassembled WGS sequence"/>
</dbReference>
<comment type="caution">
    <text evidence="10">The sequence shown here is derived from an EMBL/GenBank/DDBJ whole genome shotgun (WGS) entry which is preliminary data.</text>
</comment>
<evidence type="ECO:0000256" key="3">
    <source>
        <dbReference type="ARBA" id="ARBA00022617"/>
    </source>
</evidence>
<dbReference type="InterPro" id="IPR020835">
    <property type="entry name" value="Catalase_sf"/>
</dbReference>
<dbReference type="Pfam" id="PF06628">
    <property type="entry name" value="Catalase-rel"/>
    <property type="match status" value="1"/>
</dbReference>
<dbReference type="PANTHER" id="PTHR11465">
    <property type="entry name" value="CATALASE"/>
    <property type="match status" value="1"/>
</dbReference>
<gene>
    <name evidence="10" type="primary">CAT1_2</name>
    <name evidence="10" type="ORF">SBRCBS47491_001845</name>
</gene>
<feature type="region of interest" description="Disordered" evidence="8">
    <location>
        <begin position="496"/>
        <end position="517"/>
    </location>
</feature>
<evidence type="ECO:0000256" key="7">
    <source>
        <dbReference type="ARBA" id="ARBA00023324"/>
    </source>
</evidence>
<dbReference type="Gene3D" id="2.40.180.10">
    <property type="entry name" value="Catalase core domain"/>
    <property type="match status" value="1"/>
</dbReference>
<evidence type="ECO:0000256" key="8">
    <source>
        <dbReference type="SAM" id="MobiDB-lite"/>
    </source>
</evidence>
<evidence type="ECO:0000256" key="1">
    <source>
        <dbReference type="ARBA" id="ARBA00005329"/>
    </source>
</evidence>
<keyword evidence="2 10" id="KW-0575">Peroxidase</keyword>
<sequence>MSRQYTLAEGQPQPSNSSSVQLRNGHGGGHVLLQDTQLIETLAHFSRERIPERVVHAKAAGAYGYFEATHDVSDLTDASFLNTIGKKTKVLLRVSTVGPERGSADTIRDVHGWGMKLYTDEGNLDWVFNNTAVFFIRDPIKFPSVNRAHKRHPRTNMPDADMFWDFHVGNPEGTHQLLHLFSDRGTPASIRHLNAYSGHTYTFTKSDGSFRYIKVHIKTRQGVKNLTAAEATRLAGTDPDHLVRDLFDAIEAKNYPQWDIFVQVLEPEQAEKFNINIFDMTKVWPHADVPLRPIGRLTLDTNPRNYFADIEQAAFSPSNMVPGWGPSADPMLQARMFAYPDAARYRLGVNYQQLPTNKAVVPVYVPTQRDGFMTFGDNYGDDPNYVNSMLRPTTFKKNVVQAATTLSEKHEKWTLEMANAFTTTVTPEDYVQATALWHVLGREEGHQDHLVENLADSIAGVTHAGLLQEVYKVFANVDKQLSARIQAAVEAKKKGQADKVNAIAGSSGTDKHAMHTK</sequence>
<dbReference type="InterPro" id="IPR011614">
    <property type="entry name" value="Catalase_core"/>
</dbReference>